<keyword evidence="3" id="KW-1185">Reference proteome</keyword>
<keyword evidence="1" id="KW-0812">Transmembrane</keyword>
<dbReference type="Proteomes" id="UP000318010">
    <property type="component" value="Unassembled WGS sequence"/>
</dbReference>
<evidence type="ECO:0000256" key="1">
    <source>
        <dbReference type="SAM" id="Phobius"/>
    </source>
</evidence>
<keyword evidence="1" id="KW-1133">Transmembrane helix</keyword>
<dbReference type="RefSeq" id="WP_146268711.1">
    <property type="nucleotide sequence ID" value="NZ_VOEI01000001.1"/>
</dbReference>
<feature type="transmembrane region" description="Helical" evidence="1">
    <location>
        <begin position="44"/>
        <end position="62"/>
    </location>
</feature>
<evidence type="ECO:0000313" key="2">
    <source>
        <dbReference type="EMBL" id="TWR27897.1"/>
    </source>
</evidence>
<name>A0A563U952_9SPHI</name>
<sequence>MEDKITYRYSWSYCLINYGLLAWALYLISSPFSKALSKNIVDELYYGTAVLTLITIFLYITIRYTIPMLRGKIAFEINQIGVVDHSQNFIIEWGDITDIKLSQGRSVTALYFYFKGPNGSHDSVWTRLNWVNGEAKEIYDIIEANLEDCKPNWHTSQT</sequence>
<feature type="transmembrane region" description="Helical" evidence="1">
    <location>
        <begin position="12"/>
        <end position="32"/>
    </location>
</feature>
<dbReference type="AlphaFoldDB" id="A0A563U952"/>
<organism evidence="2 3">
    <name type="scientific">Mucilaginibacter achroorhodeus</name>
    <dbReference type="NCBI Taxonomy" id="2599294"/>
    <lineage>
        <taxon>Bacteria</taxon>
        <taxon>Pseudomonadati</taxon>
        <taxon>Bacteroidota</taxon>
        <taxon>Sphingobacteriia</taxon>
        <taxon>Sphingobacteriales</taxon>
        <taxon>Sphingobacteriaceae</taxon>
        <taxon>Mucilaginibacter</taxon>
    </lineage>
</organism>
<dbReference type="OrthoDB" id="799901at2"/>
<proteinExistence type="predicted"/>
<evidence type="ECO:0000313" key="3">
    <source>
        <dbReference type="Proteomes" id="UP000318010"/>
    </source>
</evidence>
<keyword evidence="1" id="KW-0472">Membrane</keyword>
<gene>
    <name evidence="2" type="ORF">FPZ42_01395</name>
</gene>
<reference evidence="2 3" key="1">
    <citation type="submission" date="2019-07" db="EMBL/GenBank/DDBJ databases">
        <authorList>
            <person name="Kim J."/>
        </authorList>
    </citation>
    <scope>NUCLEOTIDE SEQUENCE [LARGE SCALE GENOMIC DNA]</scope>
    <source>
        <strain evidence="2 3">MJ1a</strain>
    </source>
</reference>
<accession>A0A563U952</accession>
<dbReference type="EMBL" id="VOEI01000001">
    <property type="protein sequence ID" value="TWR27897.1"/>
    <property type="molecule type" value="Genomic_DNA"/>
</dbReference>
<protein>
    <recommendedName>
        <fullName evidence="4">PH (Pleckstrin Homology) domain-containing protein</fullName>
    </recommendedName>
</protein>
<evidence type="ECO:0008006" key="4">
    <source>
        <dbReference type="Google" id="ProtNLM"/>
    </source>
</evidence>
<comment type="caution">
    <text evidence="2">The sequence shown here is derived from an EMBL/GenBank/DDBJ whole genome shotgun (WGS) entry which is preliminary data.</text>
</comment>